<proteinExistence type="predicted"/>
<keyword evidence="1" id="KW-0812">Transmembrane</keyword>
<accession>A0A9W6DFZ5</accession>
<keyword evidence="3" id="KW-1185">Reference proteome</keyword>
<evidence type="ECO:0000313" key="3">
    <source>
        <dbReference type="Proteomes" id="UP001144256"/>
    </source>
</evidence>
<protein>
    <submittedName>
        <fullName evidence="2">Uncharacterized protein</fullName>
    </submittedName>
</protein>
<reference evidence="2" key="1">
    <citation type="submission" date="2022-06" db="EMBL/GenBank/DDBJ databases">
        <title>Vallitalea longa sp. nov., an anaerobic bacterium isolated from marine sediment.</title>
        <authorList>
            <person name="Hirano S."/>
            <person name="Terahara T."/>
            <person name="Mori K."/>
            <person name="Hamada M."/>
            <person name="Matsumoto R."/>
            <person name="Kobayashi T."/>
        </authorList>
    </citation>
    <scope>NUCLEOTIDE SEQUENCE</scope>
    <source>
        <strain evidence="2">SH18-1</strain>
    </source>
</reference>
<dbReference type="EMBL" id="BRLB01000007">
    <property type="protein sequence ID" value="GKX30002.1"/>
    <property type="molecule type" value="Genomic_DNA"/>
</dbReference>
<name>A0A9W6DFZ5_9FIRM</name>
<evidence type="ECO:0000256" key="1">
    <source>
        <dbReference type="SAM" id="Phobius"/>
    </source>
</evidence>
<evidence type="ECO:0000313" key="2">
    <source>
        <dbReference type="EMBL" id="GKX30002.1"/>
    </source>
</evidence>
<gene>
    <name evidence="2" type="ORF">SH1V18_24820</name>
</gene>
<feature type="transmembrane region" description="Helical" evidence="1">
    <location>
        <begin position="28"/>
        <end position="45"/>
    </location>
</feature>
<dbReference type="RefSeq" id="WP_281815826.1">
    <property type="nucleotide sequence ID" value="NZ_BRLB01000007.1"/>
</dbReference>
<organism evidence="2 3">
    <name type="scientific">Vallitalea longa</name>
    <dbReference type="NCBI Taxonomy" id="2936439"/>
    <lineage>
        <taxon>Bacteria</taxon>
        <taxon>Bacillati</taxon>
        <taxon>Bacillota</taxon>
        <taxon>Clostridia</taxon>
        <taxon>Lachnospirales</taxon>
        <taxon>Vallitaleaceae</taxon>
        <taxon>Vallitalea</taxon>
    </lineage>
</organism>
<keyword evidence="1" id="KW-0472">Membrane</keyword>
<comment type="caution">
    <text evidence="2">The sequence shown here is derived from an EMBL/GenBank/DDBJ whole genome shotgun (WGS) entry which is preliminary data.</text>
</comment>
<dbReference type="AlphaFoldDB" id="A0A9W6DFZ5"/>
<sequence>MNKKNVRRRNKNRYVRNRQNEQTYSSKIAIKVFICFIILLATLYFKKYEVKVGEFDVDSIYEVLYYNEDFKELSNKVLRIGSDTAENNSIDMDSNQK</sequence>
<keyword evidence="1" id="KW-1133">Transmembrane helix</keyword>
<dbReference type="Proteomes" id="UP001144256">
    <property type="component" value="Unassembled WGS sequence"/>
</dbReference>